<evidence type="ECO:0000313" key="2">
    <source>
        <dbReference type="EMBL" id="KAF7502193.1"/>
    </source>
</evidence>
<dbReference type="PANTHER" id="PTHR35186:SF4">
    <property type="entry name" value="PRION-INHIBITION AND PROPAGATION HELO DOMAIN-CONTAINING PROTEIN"/>
    <property type="match status" value="1"/>
</dbReference>
<organism evidence="2 3">
    <name type="scientific">Endocarpon pusillum</name>
    <dbReference type="NCBI Taxonomy" id="364733"/>
    <lineage>
        <taxon>Eukaryota</taxon>
        <taxon>Fungi</taxon>
        <taxon>Dikarya</taxon>
        <taxon>Ascomycota</taxon>
        <taxon>Pezizomycotina</taxon>
        <taxon>Eurotiomycetes</taxon>
        <taxon>Chaetothyriomycetidae</taxon>
        <taxon>Verrucariales</taxon>
        <taxon>Verrucariaceae</taxon>
        <taxon>Endocarpon</taxon>
    </lineage>
</organism>
<proteinExistence type="predicted"/>
<dbReference type="EMBL" id="JAACFV010000303">
    <property type="protein sequence ID" value="KAF7502193.1"/>
    <property type="molecule type" value="Genomic_DNA"/>
</dbReference>
<sequence length="557" mass="61922">MSGIEVAGLVLGAVPILIEAIDGYKSGVNKLKSGFKKRKVIEKLGRALRYQKSIIEAITRNVLAQCGCDNAAGANDAQLRTLLQDRQTQEMVDDFLGTGNAQVFSDALVDCMAAVRNATIGLASLVPTLALVKNNTDVQVILNANAASEKGRIQLSARLSMVFNLEHLEHEIEALDQSTNLLDKFTRNVTASHQPGQNAPSRKATKLAKALQVVRQNAVNLHSALTRQWVTPCHQRHELKVFLEDRITEPKPKQATNDARASCFKVIFVGGMAQPTDLWHETLFHIETEDPQTIGTPLPPQGPRVRFSTPQQQPTNPRLNVPDICAAITGAACRAHYPVFYLAGTRNMAMTLHTQASATTQNSRSPSITLQKIFQDRHKQNSPSSPLPWKWRMVLALKIASSFLQFLRTPWVQPSWSARNIHIPYTAGSHELDLKRPFLSADFSRNSSPPVNRQAQVKEDLLELGILLLEIWHENNLETQFAPQLNTSNVSFMHRACALQWLEDLQNPLPDLYFRAASHCVSGLVTPDPRASEWDHPDLWKSVCENVIDPLSKVAQI</sequence>
<dbReference type="Proteomes" id="UP000606974">
    <property type="component" value="Unassembled WGS sequence"/>
</dbReference>
<gene>
    <name evidence="2" type="ORF">GJ744_006756</name>
</gene>
<evidence type="ECO:0000313" key="3">
    <source>
        <dbReference type="Proteomes" id="UP000606974"/>
    </source>
</evidence>
<accession>A0A8H7A4W1</accession>
<keyword evidence="3" id="KW-1185">Reference proteome</keyword>
<dbReference type="InterPro" id="IPR056002">
    <property type="entry name" value="DUF7580"/>
</dbReference>
<evidence type="ECO:0000259" key="1">
    <source>
        <dbReference type="Pfam" id="PF24476"/>
    </source>
</evidence>
<comment type="caution">
    <text evidence="2">The sequence shown here is derived from an EMBL/GenBank/DDBJ whole genome shotgun (WGS) entry which is preliminary data.</text>
</comment>
<feature type="domain" description="DUF7580" evidence="1">
    <location>
        <begin position="212"/>
        <end position="553"/>
    </location>
</feature>
<dbReference type="Pfam" id="PF24476">
    <property type="entry name" value="DUF7580"/>
    <property type="match status" value="1"/>
</dbReference>
<name>A0A8H7A4W1_9EURO</name>
<dbReference type="PANTHER" id="PTHR35186">
    <property type="entry name" value="ANK_REP_REGION DOMAIN-CONTAINING PROTEIN"/>
    <property type="match status" value="1"/>
</dbReference>
<dbReference type="AlphaFoldDB" id="A0A8H7A4W1"/>
<protein>
    <recommendedName>
        <fullName evidence="1">DUF7580 domain-containing protein</fullName>
    </recommendedName>
</protein>
<reference evidence="2" key="1">
    <citation type="submission" date="2020-02" db="EMBL/GenBank/DDBJ databases">
        <authorList>
            <person name="Palmer J.M."/>
        </authorList>
    </citation>
    <scope>NUCLEOTIDE SEQUENCE</scope>
    <source>
        <strain evidence="2">EPUS1.4</strain>
        <tissue evidence="2">Thallus</tissue>
    </source>
</reference>
<dbReference type="OrthoDB" id="3565018at2759"/>